<sequence>MKSAREALRAVPRDLFIPDVIWVDGEDGYMRPLSRSAEPDRWATLVHSDESVIVQVDDGAKDRGFWSTSSSSGPPIMAKMLDAMRLEEGMRVLEIGTGTGYNAAVLAHLIGAENVTTIEVDAALAEQARQSLRKAGYPVQVVTGDGEEGYPPNAPYDRIVATAAAHTVPYAWVEQTRPGGLILVPWAATFHPDCPLAVLTVREDGTGTAEGRFAGPSWFMPLRGQRQSYAVAREAKERWEKAGRPDSTRFGVTVTPQGQRVWLDDPGNVI</sequence>
<keyword evidence="5" id="KW-0963">Cytoplasm</keyword>
<evidence type="ECO:0000256" key="8">
    <source>
        <dbReference type="ARBA" id="ARBA00022691"/>
    </source>
</evidence>
<organism evidence="12 13">
    <name type="scientific">Thermomonospora cellulosilytica</name>
    <dbReference type="NCBI Taxonomy" id="1411118"/>
    <lineage>
        <taxon>Bacteria</taxon>
        <taxon>Bacillati</taxon>
        <taxon>Actinomycetota</taxon>
        <taxon>Actinomycetes</taxon>
        <taxon>Streptosporangiales</taxon>
        <taxon>Thermomonosporaceae</taxon>
        <taxon>Thermomonospora</taxon>
    </lineage>
</organism>
<dbReference type="SUPFAM" id="SSF53335">
    <property type="entry name" value="S-adenosyl-L-methionine-dependent methyltransferases"/>
    <property type="match status" value="1"/>
</dbReference>
<dbReference type="AlphaFoldDB" id="A0A7W3R6V7"/>
<dbReference type="Gene3D" id="3.40.50.150">
    <property type="entry name" value="Vaccinia Virus protein VP39"/>
    <property type="match status" value="1"/>
</dbReference>
<evidence type="ECO:0000256" key="2">
    <source>
        <dbReference type="ARBA" id="ARBA00005369"/>
    </source>
</evidence>
<accession>A0A7W3R6V7</accession>
<dbReference type="Pfam" id="PF01135">
    <property type="entry name" value="PCMT"/>
    <property type="match status" value="1"/>
</dbReference>
<reference evidence="12 13" key="1">
    <citation type="submission" date="2020-08" db="EMBL/GenBank/DDBJ databases">
        <title>Sequencing the genomes of 1000 actinobacteria strains.</title>
        <authorList>
            <person name="Klenk H.-P."/>
        </authorList>
    </citation>
    <scope>NUCLEOTIDE SEQUENCE [LARGE SCALE GENOMIC DNA]</scope>
    <source>
        <strain evidence="12 13">DSM 45823</strain>
    </source>
</reference>
<dbReference type="PANTHER" id="PTHR11579">
    <property type="entry name" value="PROTEIN-L-ISOASPARTATE O-METHYLTRANSFERASE"/>
    <property type="match status" value="1"/>
</dbReference>
<dbReference type="Proteomes" id="UP000539313">
    <property type="component" value="Unassembled WGS sequence"/>
</dbReference>
<dbReference type="PANTHER" id="PTHR11579:SF0">
    <property type="entry name" value="PROTEIN-L-ISOASPARTATE(D-ASPARTATE) O-METHYLTRANSFERASE"/>
    <property type="match status" value="1"/>
</dbReference>
<dbReference type="GO" id="GO:0004719">
    <property type="term" value="F:protein-L-isoaspartate (D-aspartate) O-methyltransferase activity"/>
    <property type="evidence" value="ECO:0007669"/>
    <property type="project" value="UniProtKB-EC"/>
</dbReference>
<name>A0A7W3R6V7_9ACTN</name>
<dbReference type="InterPro" id="IPR000682">
    <property type="entry name" value="PCMT"/>
</dbReference>
<dbReference type="InterPro" id="IPR029063">
    <property type="entry name" value="SAM-dependent_MTases_sf"/>
</dbReference>
<dbReference type="GO" id="GO:0032259">
    <property type="term" value="P:methylation"/>
    <property type="evidence" value="ECO:0007669"/>
    <property type="project" value="UniProtKB-KW"/>
</dbReference>
<gene>
    <name evidence="12" type="ORF">HNR21_000607</name>
</gene>
<keyword evidence="6 12" id="KW-0489">Methyltransferase</keyword>
<evidence type="ECO:0000256" key="11">
    <source>
        <dbReference type="ARBA" id="ARBA00031350"/>
    </source>
</evidence>
<comment type="caution">
    <text evidence="12">The sequence shown here is derived from an EMBL/GenBank/DDBJ whole genome shotgun (WGS) entry which is preliminary data.</text>
</comment>
<keyword evidence="13" id="KW-1185">Reference proteome</keyword>
<evidence type="ECO:0000256" key="6">
    <source>
        <dbReference type="ARBA" id="ARBA00022603"/>
    </source>
</evidence>
<evidence type="ECO:0000256" key="4">
    <source>
        <dbReference type="ARBA" id="ARBA00013346"/>
    </source>
</evidence>
<protein>
    <recommendedName>
        <fullName evidence="4">Protein-L-isoaspartate O-methyltransferase</fullName>
        <ecNumber evidence="3">2.1.1.77</ecNumber>
    </recommendedName>
    <alternativeName>
        <fullName evidence="11">L-isoaspartyl protein carboxyl methyltransferase</fullName>
    </alternativeName>
    <alternativeName>
        <fullName evidence="9">Protein L-isoaspartyl methyltransferase</fullName>
    </alternativeName>
    <alternativeName>
        <fullName evidence="10">Protein-beta-aspartate methyltransferase</fullName>
    </alternativeName>
</protein>
<evidence type="ECO:0000256" key="9">
    <source>
        <dbReference type="ARBA" id="ARBA00030757"/>
    </source>
</evidence>
<evidence type="ECO:0000313" key="12">
    <source>
        <dbReference type="EMBL" id="MBA9001725.1"/>
    </source>
</evidence>
<proteinExistence type="inferred from homology"/>
<evidence type="ECO:0000256" key="5">
    <source>
        <dbReference type="ARBA" id="ARBA00022490"/>
    </source>
</evidence>
<evidence type="ECO:0000256" key="10">
    <source>
        <dbReference type="ARBA" id="ARBA00031323"/>
    </source>
</evidence>
<comment type="subcellular location">
    <subcellularLocation>
        <location evidence="1">Cytoplasm</location>
    </subcellularLocation>
</comment>
<keyword evidence="7 12" id="KW-0808">Transferase</keyword>
<evidence type="ECO:0000256" key="1">
    <source>
        <dbReference type="ARBA" id="ARBA00004496"/>
    </source>
</evidence>
<keyword evidence="8" id="KW-0949">S-adenosyl-L-methionine</keyword>
<comment type="similarity">
    <text evidence="2">Belongs to the methyltransferase superfamily. L-isoaspartyl/D-aspartyl protein methyltransferase family.</text>
</comment>
<evidence type="ECO:0000313" key="13">
    <source>
        <dbReference type="Proteomes" id="UP000539313"/>
    </source>
</evidence>
<evidence type="ECO:0000256" key="3">
    <source>
        <dbReference type="ARBA" id="ARBA00011890"/>
    </source>
</evidence>
<dbReference type="GO" id="GO:0005737">
    <property type="term" value="C:cytoplasm"/>
    <property type="evidence" value="ECO:0007669"/>
    <property type="project" value="UniProtKB-SubCell"/>
</dbReference>
<dbReference type="EMBL" id="JACJII010000001">
    <property type="protein sequence ID" value="MBA9001725.1"/>
    <property type="molecule type" value="Genomic_DNA"/>
</dbReference>
<dbReference type="RefSeq" id="WP_312880813.1">
    <property type="nucleotide sequence ID" value="NZ_JACJII010000001.1"/>
</dbReference>
<dbReference type="CDD" id="cd02440">
    <property type="entry name" value="AdoMet_MTases"/>
    <property type="match status" value="1"/>
</dbReference>
<evidence type="ECO:0000256" key="7">
    <source>
        <dbReference type="ARBA" id="ARBA00022679"/>
    </source>
</evidence>
<dbReference type="EC" id="2.1.1.77" evidence="3"/>
<dbReference type="PROSITE" id="PS01279">
    <property type="entry name" value="PCMT"/>
    <property type="match status" value="1"/>
</dbReference>